<dbReference type="RefSeq" id="WP_123182295.1">
    <property type="nucleotide sequence ID" value="NZ_RHGB01000008.1"/>
</dbReference>
<sequence length="197" mass="21977">MSHHHSIRIFINKQKFELDNSVQTGASLKQLAGISLQDVLFLQSHGDDEVIANDSEITLKNGSHLHSQPPADYGFGSADLGDEGIDCSRAAFHEQPNGWSFLVISDYKLPEGFEPNQVDLLIKLPPAFPDAQPDMFWVHPPVKTSAGTLPQSTCNENLLGGNWQRFSWHLKPGAWQPGISTLRDFMRCIAARFLRKN</sequence>
<dbReference type="Proteomes" id="UP000274695">
    <property type="component" value="Unassembled WGS sequence"/>
</dbReference>
<dbReference type="InterPro" id="IPR027802">
    <property type="entry name" value="Multi-ubiquitin_dom"/>
</dbReference>
<gene>
    <name evidence="2" type="ORF">D0911_08645</name>
</gene>
<evidence type="ECO:0000313" key="2">
    <source>
        <dbReference type="EMBL" id="RNL64478.1"/>
    </source>
</evidence>
<feature type="domain" description="Multi-ubiquitin" evidence="1">
    <location>
        <begin position="8"/>
        <end position="62"/>
    </location>
</feature>
<name>A0ABX9W4G5_9GAMM</name>
<evidence type="ECO:0000313" key="3">
    <source>
        <dbReference type="Proteomes" id="UP000274695"/>
    </source>
</evidence>
<organism evidence="2 3">
    <name type="scientific">Zhongshania marina</name>
    <dbReference type="NCBI Taxonomy" id="2304603"/>
    <lineage>
        <taxon>Bacteria</taxon>
        <taxon>Pseudomonadati</taxon>
        <taxon>Pseudomonadota</taxon>
        <taxon>Gammaproteobacteria</taxon>
        <taxon>Cellvibrionales</taxon>
        <taxon>Spongiibacteraceae</taxon>
        <taxon>Zhongshania</taxon>
    </lineage>
</organism>
<protein>
    <recommendedName>
        <fullName evidence="1">Multi-ubiquitin domain-containing protein</fullName>
    </recommendedName>
</protein>
<accession>A0ABX9W4G5</accession>
<dbReference type="EMBL" id="RHGB01000008">
    <property type="protein sequence ID" value="RNL64478.1"/>
    <property type="molecule type" value="Genomic_DNA"/>
</dbReference>
<keyword evidence="3" id="KW-1185">Reference proteome</keyword>
<dbReference type="Pfam" id="PF14462">
    <property type="entry name" value="Prok-E2_E"/>
    <property type="match status" value="1"/>
</dbReference>
<proteinExistence type="predicted"/>
<comment type="caution">
    <text evidence="2">The sequence shown here is derived from an EMBL/GenBank/DDBJ whole genome shotgun (WGS) entry which is preliminary data.</text>
</comment>
<dbReference type="Pfam" id="PF14452">
    <property type="entry name" value="Multi_ubiq"/>
    <property type="match status" value="1"/>
</dbReference>
<evidence type="ECO:0000259" key="1">
    <source>
        <dbReference type="Pfam" id="PF14452"/>
    </source>
</evidence>
<dbReference type="InterPro" id="IPR025701">
    <property type="entry name" value="UBQ-conjugat_E2_E"/>
</dbReference>
<reference evidence="2 3" key="1">
    <citation type="submission" date="2018-10" db="EMBL/GenBank/DDBJ databases">
        <title>Draft genome sequence of Zhongshania sp. DSW25-10.</title>
        <authorList>
            <person name="Oh J."/>
        </authorList>
    </citation>
    <scope>NUCLEOTIDE SEQUENCE [LARGE SCALE GENOMIC DNA]</scope>
    <source>
        <strain evidence="2 3">DSW25-10</strain>
    </source>
</reference>